<gene>
    <name evidence="2" type="ORF">MELE44368_14495</name>
</gene>
<evidence type="ECO:0000256" key="1">
    <source>
        <dbReference type="RuleBase" id="RU362001"/>
    </source>
</evidence>
<proteinExistence type="inferred from homology"/>
<dbReference type="SUPFAM" id="SSF140453">
    <property type="entry name" value="EsxAB dimer-like"/>
    <property type="match status" value="1"/>
</dbReference>
<dbReference type="Pfam" id="PF06013">
    <property type="entry name" value="WXG100"/>
    <property type="match status" value="1"/>
</dbReference>
<evidence type="ECO:0000313" key="3">
    <source>
        <dbReference type="Proteomes" id="UP000287177"/>
    </source>
</evidence>
<dbReference type="InterPro" id="IPR036689">
    <property type="entry name" value="ESAT-6-like_sf"/>
</dbReference>
<accession>A0A439DX50</accession>
<protein>
    <recommendedName>
        <fullName evidence="1">ESAT-6-like protein</fullName>
    </recommendedName>
</protein>
<organism evidence="2 3">
    <name type="scientific">Mycolicibacterium elephantis DSM 44368</name>
    <dbReference type="NCBI Taxonomy" id="1335622"/>
    <lineage>
        <taxon>Bacteria</taxon>
        <taxon>Bacillati</taxon>
        <taxon>Actinomycetota</taxon>
        <taxon>Actinomycetes</taxon>
        <taxon>Mycobacteriales</taxon>
        <taxon>Mycobacteriaceae</taxon>
        <taxon>Mycolicibacterium</taxon>
    </lineage>
</organism>
<dbReference type="AlphaFoldDB" id="A0A439DX50"/>
<evidence type="ECO:0000313" key="2">
    <source>
        <dbReference type="EMBL" id="RWA21899.1"/>
    </source>
</evidence>
<dbReference type="Proteomes" id="UP000287177">
    <property type="component" value="Unassembled WGS sequence"/>
</dbReference>
<dbReference type="EMBL" id="ATDN01000007">
    <property type="protein sequence ID" value="RWA21899.1"/>
    <property type="molecule type" value="Genomic_DNA"/>
</dbReference>
<dbReference type="NCBIfam" id="TIGR03930">
    <property type="entry name" value="WXG100_ESAT6"/>
    <property type="match status" value="1"/>
</dbReference>
<name>A0A439DX50_9MYCO</name>
<sequence length="98" mass="10767">MDNALSYNFGEIEYTVRQEIHATSARLNAALDDLRTQIAPLQEVWTREAAQAYRVEQARWEQAAGALNDILYRLGNAVRDGADDVAATDRGAAAAWGS</sequence>
<comment type="caution">
    <text evidence="2">The sequence shown here is derived from an EMBL/GenBank/DDBJ whole genome shotgun (WGS) entry which is preliminary data.</text>
</comment>
<dbReference type="Gene3D" id="1.10.287.1060">
    <property type="entry name" value="ESAT-6-like"/>
    <property type="match status" value="1"/>
</dbReference>
<comment type="similarity">
    <text evidence="1">Belongs to the WXG100 family.</text>
</comment>
<keyword evidence="3" id="KW-1185">Reference proteome</keyword>
<dbReference type="RefSeq" id="WP_128107780.1">
    <property type="nucleotide sequence ID" value="NZ_ATDN01000007.1"/>
</dbReference>
<reference evidence="2 3" key="1">
    <citation type="submission" date="2013-06" db="EMBL/GenBank/DDBJ databases">
        <title>The draft sequence of the Mycobacterium elephantis genome.</title>
        <authorList>
            <person name="Pettersson F.B."/>
            <person name="Das S."/>
            <person name="Dasgupta S."/>
            <person name="Bhattacharya A."/>
            <person name="Kirsebom L.A."/>
        </authorList>
    </citation>
    <scope>NUCLEOTIDE SEQUENCE [LARGE SCALE GENOMIC DNA]</scope>
    <source>
        <strain evidence="2 3">DSM 44368</strain>
    </source>
</reference>
<dbReference type="InterPro" id="IPR010310">
    <property type="entry name" value="T7SS_ESAT-6-like"/>
</dbReference>